<gene>
    <name evidence="2" type="ORF">KIMC2_21020</name>
</gene>
<dbReference type="Pfam" id="PF16403">
    <property type="entry name" value="Bact_surface_Ig-like"/>
    <property type="match status" value="1"/>
</dbReference>
<proteinExistence type="predicted"/>
<dbReference type="Gene3D" id="2.60.40.10">
    <property type="entry name" value="Immunoglobulins"/>
    <property type="match status" value="1"/>
</dbReference>
<dbReference type="RefSeq" id="WP_317696693.1">
    <property type="nucleotide sequence ID" value="NZ_AP026801.1"/>
</dbReference>
<protein>
    <recommendedName>
        <fullName evidence="1">Pesticidal crystal protein Cry22Aa Ig-like domain-containing protein</fullName>
    </recommendedName>
</protein>
<dbReference type="AlphaFoldDB" id="A0AAU9DCN0"/>
<sequence length="1025" mass="110804">MKKSSRITNTIKYFGISSATLLAAAPVVAPTVTNVLGWYGANSVFTTKTSNKAHAATELGTFDRTGYSEYDNLFQNGVMMSQSSGSPEPGTMTTIETDMFQSSVGPAGVSYATLEGIQKLAQLTGGYGSVPEGTFVGGKLTTEDLSHYLFSNTDGSIRTSMDGLSNNANGSLQLNDSRVTKPDLTTWNAGERVAAGVRYISSMIHNGTISGILGKSTFGDPNKATVKVYVDGKNGATTPSVEDLLHEGTITITLVAQSGDYTNRTAQANIVLKNSKVLFNGAKAVELSEHVSADVFLGSGFNGNSLLSNISDLATNLPKLSNLQLSDTSSGVPKDVGFIPKNAVPYLQTGGKLDTDPASLKNDFFRGIYTDWNKLDSASTKHADDATFKPWQDNDPKAADYVGGHAAYLERNGYTGDETKALRVENENVGAYATGSIVVPAGTTYEQIKNYMNTIKFNGAPSSQEYGNNPVANPLAMGFDNVKAKPGNLSGYTWDQVFNKPEILKNFSDKNGGNGTTATSLDTAVASNSFSVEVPVYGDISIANFANEQMHYDIDTGGNYTVPAYPTYDAPRSTNHLITDYGASKDRVFARVNVIVYNKNWENYTIGTKPSFLFFTKSTTTNTIFPTMYDDGSILNQNELPDSLNKALTFSVNDSRFTSNGTSGYSAQKLESYIAEQFGAAVKNKEVLISDEDKATSEKKINLDALPADTDYPNANKYTVRSDIKGSNIKVDASKVDLTKAGAGTLTITYTNSKNEHGIGTETSTITVPYQVAVSGDPVFYFVKGNNQTINVGDSFDPMMFKVTRDQESMKELIDSGKVYDGAPYVNDPTNTGLSVTVTGSVDTNKPGDYALTYVAKNLSSGATTTMTRYITVLAQSGSDYNVTDYKATGYINYVPGFGINVYDAPNGTFTGQRLRHGTAWKISHQAVSNKDSKDVWYQVGKNQWIKGQYVSMTPVDNMTRYDAVGQVDYVPGYSVKVWKNSDGTGWTGKYLKHGTKWKVKGEQNGYYNLGGNQWVAKKYIALDY</sequence>
<dbReference type="Proteomes" id="UP001321804">
    <property type="component" value="Chromosome"/>
</dbReference>
<evidence type="ECO:0000313" key="3">
    <source>
        <dbReference type="Proteomes" id="UP001321804"/>
    </source>
</evidence>
<dbReference type="InterPro" id="IPR032179">
    <property type="entry name" value="Cry22Aa_Ig-like"/>
</dbReference>
<keyword evidence="3" id="KW-1185">Reference proteome</keyword>
<dbReference type="EMBL" id="AP026801">
    <property type="protein sequence ID" value="BDR57540.1"/>
    <property type="molecule type" value="Genomic_DNA"/>
</dbReference>
<feature type="domain" description="Pesticidal crystal protein Cry22Aa Ig-like" evidence="1">
    <location>
        <begin position="830"/>
        <end position="873"/>
    </location>
</feature>
<accession>A0AAU9DCN0</accession>
<dbReference type="KEGG" id="xak:KIMC2_21020"/>
<reference evidence="2 3" key="1">
    <citation type="journal article" date="2023" name="Microbiol. Spectr.">
        <title>Symbiosis of Carpenter Bees with Uncharacterized Lactic Acid Bacteria Showing NAD Auxotrophy.</title>
        <authorList>
            <person name="Kawasaki S."/>
            <person name="Ozawa K."/>
            <person name="Mori T."/>
            <person name="Yamamoto A."/>
            <person name="Ito M."/>
            <person name="Ohkuma M."/>
            <person name="Sakamoto M."/>
            <person name="Matsutani M."/>
        </authorList>
    </citation>
    <scope>NUCLEOTIDE SEQUENCE [LARGE SCALE GENOMIC DNA]</scope>
    <source>
        <strain evidence="2 3">KimC2</strain>
    </source>
</reference>
<evidence type="ECO:0000259" key="1">
    <source>
        <dbReference type="Pfam" id="PF16403"/>
    </source>
</evidence>
<evidence type="ECO:0000313" key="2">
    <source>
        <dbReference type="EMBL" id="BDR57540.1"/>
    </source>
</evidence>
<name>A0AAU9DCN0_9LACO</name>
<organism evidence="2 3">
    <name type="scientific">Xylocopilactobacillus apis</name>
    <dbReference type="NCBI Taxonomy" id="2932183"/>
    <lineage>
        <taxon>Bacteria</taxon>
        <taxon>Bacillati</taxon>
        <taxon>Bacillota</taxon>
        <taxon>Bacilli</taxon>
        <taxon>Lactobacillales</taxon>
        <taxon>Lactobacillaceae</taxon>
        <taxon>Xylocopilactobacillus</taxon>
    </lineage>
</organism>
<dbReference type="InterPro" id="IPR013783">
    <property type="entry name" value="Ig-like_fold"/>
</dbReference>